<keyword evidence="1" id="KW-0472">Membrane</keyword>
<dbReference type="EMBL" id="CAJPIN010020855">
    <property type="protein sequence ID" value="CAG2062538.1"/>
    <property type="molecule type" value="Genomic_DNA"/>
</dbReference>
<accession>A0ABN7P3W5</accession>
<feature type="transmembrane region" description="Helical" evidence="1">
    <location>
        <begin position="92"/>
        <end position="108"/>
    </location>
</feature>
<keyword evidence="3" id="KW-1185">Reference proteome</keyword>
<organism evidence="2 3">
    <name type="scientific">Timema podura</name>
    <name type="common">Walking stick</name>
    <dbReference type="NCBI Taxonomy" id="61482"/>
    <lineage>
        <taxon>Eukaryota</taxon>
        <taxon>Metazoa</taxon>
        <taxon>Ecdysozoa</taxon>
        <taxon>Arthropoda</taxon>
        <taxon>Hexapoda</taxon>
        <taxon>Insecta</taxon>
        <taxon>Pterygota</taxon>
        <taxon>Neoptera</taxon>
        <taxon>Polyneoptera</taxon>
        <taxon>Phasmatodea</taxon>
        <taxon>Timematodea</taxon>
        <taxon>Timematoidea</taxon>
        <taxon>Timematidae</taxon>
        <taxon>Timema</taxon>
    </lineage>
</organism>
<proteinExistence type="predicted"/>
<keyword evidence="1" id="KW-0812">Transmembrane</keyword>
<evidence type="ECO:0000256" key="1">
    <source>
        <dbReference type="SAM" id="Phobius"/>
    </source>
</evidence>
<sequence length="205" mass="22473">MRLSLFPSLSTLMPFEGHRGTVEIAFSLTRNQWISVVQYSIVRALHSVMWFYGITLCGPFRSILVSQHYDIVIIAVLSSTFSGVGGPARTRGVFMFLAAIVALLFLDHDEEQLHSGDGRLFSNIVSWLGLADHKLGVLLLVLVLLLQAGVNILGKRLSQTIGGIKRLNSLSSPLEGVVLLPETLFLLLTQVVATKIGLAYILFNP</sequence>
<reference evidence="2" key="1">
    <citation type="submission" date="2021-03" db="EMBL/GenBank/DDBJ databases">
        <authorList>
            <person name="Tran Van P."/>
        </authorList>
    </citation>
    <scope>NUCLEOTIDE SEQUENCE</scope>
</reference>
<protein>
    <submittedName>
        <fullName evidence="2">Uncharacterized protein</fullName>
    </submittedName>
</protein>
<comment type="caution">
    <text evidence="2">The sequence shown here is derived from an EMBL/GenBank/DDBJ whole genome shotgun (WGS) entry which is preliminary data.</text>
</comment>
<evidence type="ECO:0000313" key="2">
    <source>
        <dbReference type="EMBL" id="CAG2062538.1"/>
    </source>
</evidence>
<dbReference type="Proteomes" id="UP001153148">
    <property type="component" value="Unassembled WGS sequence"/>
</dbReference>
<name>A0ABN7P3W5_TIMPD</name>
<keyword evidence="1" id="KW-1133">Transmembrane helix</keyword>
<evidence type="ECO:0000313" key="3">
    <source>
        <dbReference type="Proteomes" id="UP001153148"/>
    </source>
</evidence>
<feature type="transmembrane region" description="Helical" evidence="1">
    <location>
        <begin position="69"/>
        <end position="86"/>
    </location>
</feature>
<gene>
    <name evidence="2" type="ORF">TPAB3V08_LOCUS9489</name>
</gene>
<feature type="transmembrane region" description="Helical" evidence="1">
    <location>
        <begin position="120"/>
        <end position="146"/>
    </location>
</feature>